<dbReference type="Pfam" id="PF11735">
    <property type="entry name" value="CAP59_mtransfer"/>
    <property type="match status" value="1"/>
</dbReference>
<dbReference type="Proteomes" id="UP000800097">
    <property type="component" value="Unassembled WGS sequence"/>
</dbReference>
<dbReference type="OrthoDB" id="262547at2759"/>
<feature type="signal peptide" evidence="1">
    <location>
        <begin position="1"/>
        <end position="23"/>
    </location>
</feature>
<accession>A0A6A6JR61</accession>
<gene>
    <name evidence="2" type="ORF">EI97DRAFT_372785</name>
</gene>
<feature type="chain" id="PRO_5025539462" evidence="1">
    <location>
        <begin position="24"/>
        <end position="408"/>
    </location>
</feature>
<keyword evidence="3" id="KW-1185">Reference proteome</keyword>
<proteinExistence type="predicted"/>
<keyword evidence="1" id="KW-0732">Signal</keyword>
<dbReference type="AlphaFoldDB" id="A0A6A6JR61"/>
<reference evidence="2" key="1">
    <citation type="journal article" date="2020" name="Stud. Mycol.">
        <title>101 Dothideomycetes genomes: a test case for predicting lifestyles and emergence of pathogens.</title>
        <authorList>
            <person name="Haridas S."/>
            <person name="Albert R."/>
            <person name="Binder M."/>
            <person name="Bloem J."/>
            <person name="Labutti K."/>
            <person name="Salamov A."/>
            <person name="Andreopoulos B."/>
            <person name="Baker S."/>
            <person name="Barry K."/>
            <person name="Bills G."/>
            <person name="Bluhm B."/>
            <person name="Cannon C."/>
            <person name="Castanera R."/>
            <person name="Culley D."/>
            <person name="Daum C."/>
            <person name="Ezra D."/>
            <person name="Gonzalez J."/>
            <person name="Henrissat B."/>
            <person name="Kuo A."/>
            <person name="Liang C."/>
            <person name="Lipzen A."/>
            <person name="Lutzoni F."/>
            <person name="Magnuson J."/>
            <person name="Mondo S."/>
            <person name="Nolan M."/>
            <person name="Ohm R."/>
            <person name="Pangilinan J."/>
            <person name="Park H.-J."/>
            <person name="Ramirez L."/>
            <person name="Alfaro M."/>
            <person name="Sun H."/>
            <person name="Tritt A."/>
            <person name="Yoshinaga Y."/>
            <person name="Zwiers L.-H."/>
            <person name="Turgeon B."/>
            <person name="Goodwin S."/>
            <person name="Spatafora J."/>
            <person name="Crous P."/>
            <person name="Grigoriev I."/>
        </authorList>
    </citation>
    <scope>NUCLEOTIDE SEQUENCE</scope>
    <source>
        <strain evidence="2">CBS 379.55</strain>
    </source>
</reference>
<dbReference type="InterPro" id="IPR021047">
    <property type="entry name" value="Mannosyltransferase_CMT1"/>
</dbReference>
<evidence type="ECO:0000313" key="3">
    <source>
        <dbReference type="Proteomes" id="UP000800097"/>
    </source>
</evidence>
<evidence type="ECO:0000313" key="2">
    <source>
        <dbReference type="EMBL" id="KAF2278196.1"/>
    </source>
</evidence>
<protein>
    <submittedName>
        <fullName evidence="2">Polysaccharide export protein</fullName>
    </submittedName>
</protein>
<dbReference type="GeneID" id="54548546"/>
<dbReference type="PANTHER" id="PTHR34144:SF7">
    <property type="entry name" value="EXPORT PROTEIN (CAP59), PUTATIVE (AFU_ORTHOLOGUE AFUA_7G05020)-RELATED"/>
    <property type="match status" value="1"/>
</dbReference>
<sequence>MRPRGRRKLCHVLLLIALILVAADTVFVFNRVSLHVSISTTFPDLQPRRNERIFIASIHWNSAKILKSHWNDAVMSLIRHLGPENVYVSILESGSWDDTKEALRALDAQLEHLGVGRTILLENATHKDELAKVPSPDDTGYVLSPEGTRELRRIPYLARLRNRVMSEILHAAKSQGRDFAKVLWLNDVAFRAEDAIAVLSTNDGHYAAACSLDFSEPPLYYDTFALRDDHGRKTVSQVWPYFYPGKSYGALLAGKPVPVQSCWNGLVAMDAAPFQETDALHFRGIPDSLSQLHLEASECCLIHVDNPLTASKGVWLNPSVRVGYTGEAYAAVNPNATWPSMREAVLGLWKARLGVGGATWKHFWEQWTVQSRIRRWKARSQDTMVEERGVNCIVNEMQVLAANGWKHV</sequence>
<dbReference type="RefSeq" id="XP_033655735.1">
    <property type="nucleotide sequence ID" value="XM_033795371.1"/>
</dbReference>
<organism evidence="2 3">
    <name type="scientific">Westerdykella ornata</name>
    <dbReference type="NCBI Taxonomy" id="318751"/>
    <lineage>
        <taxon>Eukaryota</taxon>
        <taxon>Fungi</taxon>
        <taxon>Dikarya</taxon>
        <taxon>Ascomycota</taxon>
        <taxon>Pezizomycotina</taxon>
        <taxon>Dothideomycetes</taxon>
        <taxon>Pleosporomycetidae</taxon>
        <taxon>Pleosporales</taxon>
        <taxon>Sporormiaceae</taxon>
        <taxon>Westerdykella</taxon>
    </lineage>
</organism>
<dbReference type="EMBL" id="ML986488">
    <property type="protein sequence ID" value="KAF2278196.1"/>
    <property type="molecule type" value="Genomic_DNA"/>
</dbReference>
<dbReference type="PANTHER" id="PTHR34144">
    <property type="entry name" value="CHROMOSOME 8, WHOLE GENOME SHOTGUN SEQUENCE"/>
    <property type="match status" value="1"/>
</dbReference>
<evidence type="ECO:0000256" key="1">
    <source>
        <dbReference type="SAM" id="SignalP"/>
    </source>
</evidence>
<name>A0A6A6JR61_WESOR</name>